<evidence type="ECO:0000313" key="2">
    <source>
        <dbReference type="EMBL" id="PKA64183.1"/>
    </source>
</evidence>
<dbReference type="EMBL" id="KZ451906">
    <property type="protein sequence ID" value="PKA64183.1"/>
    <property type="molecule type" value="Genomic_DNA"/>
</dbReference>
<dbReference type="AlphaFoldDB" id="A0A2I0B8R9"/>
<accession>A0A2I0B8R9</accession>
<name>A0A2I0B8R9_9ASPA</name>
<evidence type="ECO:0000313" key="3">
    <source>
        <dbReference type="Proteomes" id="UP000236161"/>
    </source>
</evidence>
<dbReference type="Proteomes" id="UP000236161">
    <property type="component" value="Unassembled WGS sequence"/>
</dbReference>
<proteinExistence type="predicted"/>
<organism evidence="2 3">
    <name type="scientific">Apostasia shenzhenica</name>
    <dbReference type="NCBI Taxonomy" id="1088818"/>
    <lineage>
        <taxon>Eukaryota</taxon>
        <taxon>Viridiplantae</taxon>
        <taxon>Streptophyta</taxon>
        <taxon>Embryophyta</taxon>
        <taxon>Tracheophyta</taxon>
        <taxon>Spermatophyta</taxon>
        <taxon>Magnoliopsida</taxon>
        <taxon>Liliopsida</taxon>
        <taxon>Asparagales</taxon>
        <taxon>Orchidaceae</taxon>
        <taxon>Apostasioideae</taxon>
        <taxon>Apostasia</taxon>
    </lineage>
</organism>
<keyword evidence="1" id="KW-1133">Transmembrane helix</keyword>
<feature type="transmembrane region" description="Helical" evidence="1">
    <location>
        <begin position="38"/>
        <end position="57"/>
    </location>
</feature>
<sequence>MIIVGLVGHYSLDIKMILLKDSLFFIKELKMKKVSKSTGFVVIMVVNLTTLIFKIFAKLMDIYMNFLIPEHLNKMGLWKGKIELFKRQHVP</sequence>
<gene>
    <name evidence="2" type="ORF">AXF42_Ash005196</name>
</gene>
<reference evidence="2 3" key="1">
    <citation type="journal article" date="2017" name="Nature">
        <title>The Apostasia genome and the evolution of orchids.</title>
        <authorList>
            <person name="Zhang G.Q."/>
            <person name="Liu K.W."/>
            <person name="Li Z."/>
            <person name="Lohaus R."/>
            <person name="Hsiao Y.Y."/>
            <person name="Niu S.C."/>
            <person name="Wang J.Y."/>
            <person name="Lin Y.C."/>
            <person name="Xu Q."/>
            <person name="Chen L.J."/>
            <person name="Yoshida K."/>
            <person name="Fujiwara S."/>
            <person name="Wang Z.W."/>
            <person name="Zhang Y.Q."/>
            <person name="Mitsuda N."/>
            <person name="Wang M."/>
            <person name="Liu G.H."/>
            <person name="Pecoraro L."/>
            <person name="Huang H.X."/>
            <person name="Xiao X.J."/>
            <person name="Lin M."/>
            <person name="Wu X.Y."/>
            <person name="Wu W.L."/>
            <person name="Chen Y.Y."/>
            <person name="Chang S.B."/>
            <person name="Sakamoto S."/>
            <person name="Ohme-Takagi M."/>
            <person name="Yagi M."/>
            <person name="Zeng S.J."/>
            <person name="Shen C.Y."/>
            <person name="Yeh C.M."/>
            <person name="Luo Y.B."/>
            <person name="Tsai W.C."/>
            <person name="Van de Peer Y."/>
            <person name="Liu Z.J."/>
        </authorList>
    </citation>
    <scope>NUCLEOTIDE SEQUENCE [LARGE SCALE GENOMIC DNA]</scope>
    <source>
        <strain evidence="3">cv. Shenzhen</strain>
        <tissue evidence="2">Stem</tissue>
    </source>
</reference>
<evidence type="ECO:0000256" key="1">
    <source>
        <dbReference type="SAM" id="Phobius"/>
    </source>
</evidence>
<keyword evidence="1" id="KW-0812">Transmembrane</keyword>
<keyword evidence="3" id="KW-1185">Reference proteome</keyword>
<keyword evidence="1" id="KW-0472">Membrane</keyword>
<protein>
    <submittedName>
        <fullName evidence="2">Uncharacterized protein</fullName>
    </submittedName>
</protein>
<dbReference type="OrthoDB" id="10563604at2759"/>